<reference evidence="8 9" key="1">
    <citation type="submission" date="2019-05" db="EMBL/GenBank/DDBJ databases">
        <title>Nakamurella sp. N5BH11, whole genome shotgun sequence.</title>
        <authorList>
            <person name="Tuo L."/>
        </authorList>
    </citation>
    <scope>NUCLEOTIDE SEQUENCE [LARGE SCALE GENOMIC DNA]</scope>
    <source>
        <strain evidence="8 9">N5BH11</strain>
    </source>
</reference>
<dbReference type="InterPro" id="IPR036396">
    <property type="entry name" value="Cyt_P450_sf"/>
</dbReference>
<dbReference type="InterPro" id="IPR001128">
    <property type="entry name" value="Cyt_P450"/>
</dbReference>
<evidence type="ECO:0000256" key="2">
    <source>
        <dbReference type="ARBA" id="ARBA00022617"/>
    </source>
</evidence>
<dbReference type="GO" id="GO:0005506">
    <property type="term" value="F:iron ion binding"/>
    <property type="evidence" value="ECO:0007669"/>
    <property type="project" value="InterPro"/>
</dbReference>
<accession>A0A4U6QNL4</accession>
<evidence type="ECO:0000256" key="7">
    <source>
        <dbReference type="RuleBase" id="RU000461"/>
    </source>
</evidence>
<evidence type="ECO:0000256" key="1">
    <source>
        <dbReference type="ARBA" id="ARBA00010617"/>
    </source>
</evidence>
<dbReference type="PROSITE" id="PS00086">
    <property type="entry name" value="CYTOCHROME_P450"/>
    <property type="match status" value="1"/>
</dbReference>
<organism evidence="8 9">
    <name type="scientific">Nakamurella flava</name>
    <dbReference type="NCBI Taxonomy" id="2576308"/>
    <lineage>
        <taxon>Bacteria</taxon>
        <taxon>Bacillati</taxon>
        <taxon>Actinomycetota</taxon>
        <taxon>Actinomycetes</taxon>
        <taxon>Nakamurellales</taxon>
        <taxon>Nakamurellaceae</taxon>
        <taxon>Nakamurella</taxon>
    </lineage>
</organism>
<dbReference type="Gene3D" id="1.10.630.10">
    <property type="entry name" value="Cytochrome P450"/>
    <property type="match status" value="1"/>
</dbReference>
<dbReference type="GO" id="GO:0016705">
    <property type="term" value="F:oxidoreductase activity, acting on paired donors, with incorporation or reduction of molecular oxygen"/>
    <property type="evidence" value="ECO:0007669"/>
    <property type="project" value="InterPro"/>
</dbReference>
<dbReference type="InterPro" id="IPR017972">
    <property type="entry name" value="Cyt_P450_CS"/>
</dbReference>
<keyword evidence="4 7" id="KW-0560">Oxidoreductase</keyword>
<comment type="similarity">
    <text evidence="1 7">Belongs to the cytochrome P450 family.</text>
</comment>
<dbReference type="RefSeq" id="WP_137449622.1">
    <property type="nucleotide sequence ID" value="NZ_SZZH01000001.1"/>
</dbReference>
<sequence>MPMLFSRNGLDPVAELTDRRADEPIGKLELPFGISAWLVTGYAEAKAVLGNADAFSNAFGNLGADEDQDPGGLGMTDPPYHTRLRKMLTPEFTMRRLRRLEPRITEIVESLLDDMQARYDTQVAAGEQPTIDMVSMFALPIPSLVICELLGVPYADRDTFQALSTARFDVSADTLGSIGTSLDYLQGLVERERRNPGEGMLGMLIREYGDQISDRELAGLADGILTGGHETTASTLSLGVLALLQNAQGYAALAGEPDAETVHRTVEELLRYLSVVQVAFPRFAREDVTVGGVTIGAGEMVLCSYSAVDRDPALAADSPGPGVDRFDPSRPATSHLAFGYGIHRCVGAELARIELRIAFPALARRFPGLRLAGPADELAYRDNSIVYSVETLPVTW</sequence>
<evidence type="ECO:0000313" key="9">
    <source>
        <dbReference type="Proteomes" id="UP000306985"/>
    </source>
</evidence>
<keyword evidence="3 7" id="KW-0479">Metal-binding</keyword>
<dbReference type="Proteomes" id="UP000306985">
    <property type="component" value="Unassembled WGS sequence"/>
</dbReference>
<dbReference type="SUPFAM" id="SSF48264">
    <property type="entry name" value="Cytochrome P450"/>
    <property type="match status" value="1"/>
</dbReference>
<keyword evidence="5 7" id="KW-0408">Iron</keyword>
<evidence type="ECO:0000256" key="5">
    <source>
        <dbReference type="ARBA" id="ARBA00023004"/>
    </source>
</evidence>
<keyword evidence="9" id="KW-1185">Reference proteome</keyword>
<dbReference type="FunFam" id="1.10.630.10:FF:000018">
    <property type="entry name" value="Cytochrome P450 monooxygenase"/>
    <property type="match status" value="1"/>
</dbReference>
<evidence type="ECO:0000313" key="8">
    <source>
        <dbReference type="EMBL" id="TKV62243.1"/>
    </source>
</evidence>
<dbReference type="PRINTS" id="PR00385">
    <property type="entry name" value="P450"/>
</dbReference>
<dbReference type="GO" id="GO:0020037">
    <property type="term" value="F:heme binding"/>
    <property type="evidence" value="ECO:0007669"/>
    <property type="project" value="InterPro"/>
</dbReference>
<dbReference type="EMBL" id="SZZH01000001">
    <property type="protein sequence ID" value="TKV62243.1"/>
    <property type="molecule type" value="Genomic_DNA"/>
</dbReference>
<keyword evidence="6 7" id="KW-0503">Monooxygenase</keyword>
<dbReference type="OrthoDB" id="3664945at2"/>
<dbReference type="PANTHER" id="PTHR46696">
    <property type="entry name" value="P450, PUTATIVE (EUROFUNG)-RELATED"/>
    <property type="match status" value="1"/>
</dbReference>
<dbReference type="InterPro" id="IPR002397">
    <property type="entry name" value="Cyt_P450_B"/>
</dbReference>
<dbReference type="PRINTS" id="PR00359">
    <property type="entry name" value="BP450"/>
</dbReference>
<evidence type="ECO:0000256" key="6">
    <source>
        <dbReference type="ARBA" id="ARBA00023033"/>
    </source>
</evidence>
<dbReference type="PANTHER" id="PTHR46696:SF6">
    <property type="entry name" value="P450, PUTATIVE (EUROFUNG)-RELATED"/>
    <property type="match status" value="1"/>
</dbReference>
<dbReference type="AlphaFoldDB" id="A0A4U6QNL4"/>
<evidence type="ECO:0000256" key="3">
    <source>
        <dbReference type="ARBA" id="ARBA00022723"/>
    </source>
</evidence>
<evidence type="ECO:0000256" key="4">
    <source>
        <dbReference type="ARBA" id="ARBA00023002"/>
    </source>
</evidence>
<dbReference type="GO" id="GO:0004497">
    <property type="term" value="F:monooxygenase activity"/>
    <property type="evidence" value="ECO:0007669"/>
    <property type="project" value="UniProtKB-KW"/>
</dbReference>
<protein>
    <submittedName>
        <fullName evidence="8">Cytochrome P450</fullName>
    </submittedName>
</protein>
<proteinExistence type="inferred from homology"/>
<dbReference type="Pfam" id="PF00067">
    <property type="entry name" value="p450"/>
    <property type="match status" value="2"/>
</dbReference>
<dbReference type="CDD" id="cd11030">
    <property type="entry name" value="CYP105-like"/>
    <property type="match status" value="1"/>
</dbReference>
<comment type="caution">
    <text evidence="8">The sequence shown here is derived from an EMBL/GenBank/DDBJ whole genome shotgun (WGS) entry which is preliminary data.</text>
</comment>
<name>A0A4U6QNL4_9ACTN</name>
<keyword evidence="2 7" id="KW-0349">Heme</keyword>
<gene>
    <name evidence="8" type="ORF">FDO65_07905</name>
</gene>